<reference evidence="4" key="1">
    <citation type="submission" date="2018-11" db="EMBL/GenBank/DDBJ databases">
        <authorList>
            <consortium name="Pathogen Informatics"/>
        </authorList>
    </citation>
    <scope>NUCLEOTIDE SEQUENCE</scope>
</reference>
<evidence type="ECO:0000313" key="5">
    <source>
        <dbReference type="Proteomes" id="UP000784294"/>
    </source>
</evidence>
<keyword evidence="3" id="KW-0648">Protein biosynthesis</keyword>
<dbReference type="AlphaFoldDB" id="A0A448XAT2"/>
<dbReference type="EMBL" id="CAAALY010132984">
    <property type="protein sequence ID" value="VEL32319.1"/>
    <property type="molecule type" value="Genomic_DNA"/>
</dbReference>
<gene>
    <name evidence="4" type="ORF">PXEA_LOCUS25759</name>
</gene>
<dbReference type="PANTHER" id="PTHR13242">
    <property type="entry name" value="EUKARYOTIC TRANSLATION INITIATION FACTOR 3"/>
    <property type="match status" value="1"/>
</dbReference>
<dbReference type="GO" id="GO:0003743">
    <property type="term" value="F:translation initiation factor activity"/>
    <property type="evidence" value="ECO:0007669"/>
    <property type="project" value="UniProtKB-KW"/>
</dbReference>
<evidence type="ECO:0000256" key="2">
    <source>
        <dbReference type="ARBA" id="ARBA00022540"/>
    </source>
</evidence>
<evidence type="ECO:0000313" key="4">
    <source>
        <dbReference type="EMBL" id="VEL32319.1"/>
    </source>
</evidence>
<dbReference type="OrthoDB" id="15082at2759"/>
<protein>
    <submittedName>
        <fullName evidence="4">Uncharacterized protein</fullName>
    </submittedName>
</protein>
<keyword evidence="2" id="KW-0396">Initiation factor</keyword>
<keyword evidence="1" id="KW-0963">Cytoplasm</keyword>
<dbReference type="Proteomes" id="UP000784294">
    <property type="component" value="Unassembled WGS sequence"/>
</dbReference>
<name>A0A448XAT2_9PLAT</name>
<dbReference type="GO" id="GO:0005852">
    <property type="term" value="C:eukaryotic translation initiation factor 3 complex"/>
    <property type="evidence" value="ECO:0007669"/>
    <property type="project" value="InterPro"/>
</dbReference>
<dbReference type="Pfam" id="PF10255">
    <property type="entry name" value="Paf67"/>
    <property type="match status" value="1"/>
</dbReference>
<proteinExistence type="predicted"/>
<organism evidence="4 5">
    <name type="scientific">Protopolystoma xenopodis</name>
    <dbReference type="NCBI Taxonomy" id="117903"/>
    <lineage>
        <taxon>Eukaryota</taxon>
        <taxon>Metazoa</taxon>
        <taxon>Spiralia</taxon>
        <taxon>Lophotrochozoa</taxon>
        <taxon>Platyhelminthes</taxon>
        <taxon>Monogenea</taxon>
        <taxon>Polyopisthocotylea</taxon>
        <taxon>Polystomatidea</taxon>
        <taxon>Polystomatidae</taxon>
        <taxon>Protopolystoma</taxon>
    </lineage>
</organism>
<sequence length="192" mass="21696">MMMRRYQEAIRAFALTLNNVPRAKTQLLQLRPDVAEYVGKQADQMSALLGICLTLSPTPLDQAIDQILKDKFAETLAKLQRMDLDEFVSSFELGCPKFISPETPSYVPSSGITSDAQHPLSLEPHRQQVELFKAEIAQQLNMPRLRSYLKLYTTLPTAKLSSFLDIVRLHTPINNLCCFCLLLYLHLSLGSL</sequence>
<dbReference type="PANTHER" id="PTHR13242:SF0">
    <property type="entry name" value="EUKARYOTIC TRANSLATION INITIATION FACTOR 3 SUBUNIT L"/>
    <property type="match status" value="1"/>
</dbReference>
<evidence type="ECO:0000256" key="3">
    <source>
        <dbReference type="ARBA" id="ARBA00022917"/>
    </source>
</evidence>
<evidence type="ECO:0000256" key="1">
    <source>
        <dbReference type="ARBA" id="ARBA00022490"/>
    </source>
</evidence>
<accession>A0A448XAT2</accession>
<dbReference type="InterPro" id="IPR019382">
    <property type="entry name" value="eIF3l"/>
</dbReference>
<comment type="caution">
    <text evidence="4">The sequence shown here is derived from an EMBL/GenBank/DDBJ whole genome shotgun (WGS) entry which is preliminary data.</text>
</comment>
<keyword evidence="5" id="KW-1185">Reference proteome</keyword>